<feature type="signal peptide" evidence="1">
    <location>
        <begin position="1"/>
        <end position="42"/>
    </location>
</feature>
<evidence type="ECO:0000313" key="3">
    <source>
        <dbReference type="Proteomes" id="UP000027361"/>
    </source>
</evidence>
<dbReference type="EMBL" id="JMSN01000064">
    <property type="protein sequence ID" value="KDN43113.1"/>
    <property type="molecule type" value="Genomic_DNA"/>
</dbReference>
<evidence type="ECO:0000313" key="2">
    <source>
        <dbReference type="EMBL" id="KDN43113.1"/>
    </source>
</evidence>
<dbReference type="AlphaFoldDB" id="A0A066VS53"/>
<keyword evidence="1" id="KW-0732">Signal</keyword>
<protein>
    <recommendedName>
        <fullName evidence="4">Secreted protein</fullName>
    </recommendedName>
</protein>
<evidence type="ECO:0008006" key="4">
    <source>
        <dbReference type="Google" id="ProtNLM"/>
    </source>
</evidence>
<organism evidence="2 3">
    <name type="scientific">Tilletiaria anomala (strain ATCC 24038 / CBS 436.72 / UBC 951)</name>
    <dbReference type="NCBI Taxonomy" id="1037660"/>
    <lineage>
        <taxon>Eukaryota</taxon>
        <taxon>Fungi</taxon>
        <taxon>Dikarya</taxon>
        <taxon>Basidiomycota</taxon>
        <taxon>Ustilaginomycotina</taxon>
        <taxon>Exobasidiomycetes</taxon>
        <taxon>Georgefischeriales</taxon>
        <taxon>Tilletiariaceae</taxon>
        <taxon>Tilletiaria</taxon>
    </lineage>
</organism>
<proteinExistence type="predicted"/>
<accession>A0A066VS53</accession>
<dbReference type="Proteomes" id="UP000027361">
    <property type="component" value="Unassembled WGS sequence"/>
</dbReference>
<keyword evidence="3" id="KW-1185">Reference proteome</keyword>
<dbReference type="GeneID" id="25264744"/>
<dbReference type="HOGENOM" id="CLU_2414852_0_0_1"/>
<dbReference type="RefSeq" id="XP_013242280.1">
    <property type="nucleotide sequence ID" value="XM_013386826.1"/>
</dbReference>
<reference evidence="2 3" key="1">
    <citation type="submission" date="2014-05" db="EMBL/GenBank/DDBJ databases">
        <title>Draft genome sequence of a rare smut relative, Tilletiaria anomala UBC 951.</title>
        <authorList>
            <consortium name="DOE Joint Genome Institute"/>
            <person name="Toome M."/>
            <person name="Kuo A."/>
            <person name="Henrissat B."/>
            <person name="Lipzen A."/>
            <person name="Tritt A."/>
            <person name="Yoshinaga Y."/>
            <person name="Zane M."/>
            <person name="Barry K."/>
            <person name="Grigoriev I.V."/>
            <person name="Spatafora J.W."/>
            <person name="Aimea M.C."/>
        </authorList>
    </citation>
    <scope>NUCLEOTIDE SEQUENCE [LARGE SCALE GENOMIC DNA]</scope>
    <source>
        <strain evidence="2 3">UBC 951</strain>
    </source>
</reference>
<name>A0A066VS53_TILAU</name>
<comment type="caution">
    <text evidence="2">The sequence shown here is derived from an EMBL/GenBank/DDBJ whole genome shotgun (WGS) entry which is preliminary data.</text>
</comment>
<feature type="chain" id="PRO_5001628400" description="Secreted protein" evidence="1">
    <location>
        <begin position="43"/>
        <end position="92"/>
    </location>
</feature>
<sequence>MYATSQHANTAWRFVFPARLPAGSAAHHRLIFSFCLFWPCVAVLDEPQPSGQFKISRASRSWGWARCRGKIDMVLPSSVRRCASRFVKATTE</sequence>
<evidence type="ECO:0000256" key="1">
    <source>
        <dbReference type="SAM" id="SignalP"/>
    </source>
</evidence>
<gene>
    <name evidence="2" type="ORF">K437DRAFT_257641</name>
</gene>
<dbReference type="InParanoid" id="A0A066VS53"/>